<dbReference type="GO" id="GO:0046872">
    <property type="term" value="F:metal ion binding"/>
    <property type="evidence" value="ECO:0007669"/>
    <property type="project" value="UniProtKB-UniRule"/>
</dbReference>
<dbReference type="HOGENOM" id="CLU_822842_0_0_2"/>
<dbReference type="GO" id="GO:0016787">
    <property type="term" value="F:hydrolase activity"/>
    <property type="evidence" value="ECO:0007669"/>
    <property type="project" value="UniProtKB-KW"/>
</dbReference>
<dbReference type="STRING" id="1580092.NADRNF5_1344"/>
<comment type="subunit">
    <text evidence="9">Homodimer, forms a heterotetramer with a Cas2 homodimer.</text>
</comment>
<dbReference type="GO" id="GO:0043571">
    <property type="term" value="P:maintenance of CRISPR repeat elements"/>
    <property type="evidence" value="ECO:0007669"/>
    <property type="project" value="UniProtKB-UniRule"/>
</dbReference>
<evidence type="ECO:0000256" key="2">
    <source>
        <dbReference type="ARBA" id="ARBA00022723"/>
    </source>
</evidence>
<dbReference type="EC" id="3.1.-.-" evidence="9"/>
<keyword evidence="5 9" id="KW-0460">Magnesium</keyword>
<dbReference type="GO" id="GO:0004519">
    <property type="term" value="F:endonuclease activity"/>
    <property type="evidence" value="ECO:0007669"/>
    <property type="project" value="UniProtKB-UniRule"/>
</dbReference>
<keyword evidence="4 9" id="KW-0378">Hydrolase</keyword>
<dbReference type="RefSeq" id="WP_048116294.1">
    <property type="nucleotide sequence ID" value="NZ_CP011070.1"/>
</dbReference>
<evidence type="ECO:0000256" key="6">
    <source>
        <dbReference type="ARBA" id="ARBA00023118"/>
    </source>
</evidence>
<dbReference type="AlphaFoldDB" id="A0A0D5C3V8"/>
<dbReference type="Pfam" id="PF01867">
    <property type="entry name" value="Cas_Cas1"/>
    <property type="match status" value="2"/>
</dbReference>
<evidence type="ECO:0000256" key="5">
    <source>
        <dbReference type="ARBA" id="ARBA00022842"/>
    </source>
</evidence>
<dbReference type="InterPro" id="IPR042211">
    <property type="entry name" value="CRISPR-assoc_Cas1_N"/>
</dbReference>
<dbReference type="Gene3D" id="3.100.10.20">
    <property type="entry name" value="CRISPR-associated endonuclease Cas1, N-terminal domain"/>
    <property type="match status" value="1"/>
</dbReference>
<organism evidence="10 11">
    <name type="scientific">Nitrosopumilus adriaticus</name>
    <dbReference type="NCBI Taxonomy" id="1580092"/>
    <lineage>
        <taxon>Archaea</taxon>
        <taxon>Nitrososphaerota</taxon>
        <taxon>Nitrososphaeria</taxon>
        <taxon>Nitrosopumilales</taxon>
        <taxon>Nitrosopumilaceae</taxon>
        <taxon>Nitrosopumilus</taxon>
    </lineage>
</organism>
<dbReference type="OrthoDB" id="2216at2157"/>
<comment type="similarity">
    <text evidence="9">Belongs to the CRISPR-associated endonuclease Cas1 family.</text>
</comment>
<evidence type="ECO:0000256" key="4">
    <source>
        <dbReference type="ARBA" id="ARBA00022801"/>
    </source>
</evidence>
<reference evidence="10 11" key="2">
    <citation type="journal article" date="2016" name="ISME J.">
        <title>Physiological and genomic characterization of two novel marine thaumarchaeal strains indicates niche differentiation.</title>
        <authorList>
            <person name="Bayer B."/>
            <person name="Vojvoda J."/>
            <person name="Offre P."/>
            <person name="Alves R.J."/>
            <person name="Elisabeth N.H."/>
            <person name="Garcia J.A."/>
            <person name="Volland J.M."/>
            <person name="Srivastava A."/>
            <person name="Schleper C."/>
            <person name="Herndl G.J."/>
        </authorList>
    </citation>
    <scope>NUCLEOTIDE SEQUENCE [LARGE SCALE GENOMIC DNA]</scope>
    <source>
        <strain evidence="10 11">NF5</strain>
    </source>
</reference>
<dbReference type="InterPro" id="IPR042206">
    <property type="entry name" value="CRISPR-assoc_Cas1_C"/>
</dbReference>
<accession>A0A0D5C3V8</accession>
<evidence type="ECO:0000256" key="7">
    <source>
        <dbReference type="ARBA" id="ARBA00023125"/>
    </source>
</evidence>
<comment type="cofactor">
    <cofactor evidence="9">
        <name>Mg(2+)</name>
        <dbReference type="ChEBI" id="CHEBI:18420"/>
    </cofactor>
    <cofactor evidence="9">
        <name>Mn(2+)</name>
        <dbReference type="ChEBI" id="CHEBI:29035"/>
    </cofactor>
</comment>
<keyword evidence="6 9" id="KW-0051">Antiviral defense</keyword>
<keyword evidence="3 9" id="KW-0255">Endonuclease</keyword>
<proteinExistence type="inferred from homology"/>
<reference evidence="11" key="1">
    <citation type="submission" date="2015-03" db="EMBL/GenBank/DDBJ databases">
        <title>Characterization of two novel Thaumarchaeota isolated from the Northern Adriatic Sea.</title>
        <authorList>
            <person name="Bayer B."/>
            <person name="Vojvoda J."/>
            <person name="Offre P."/>
            <person name="Srivastava A."/>
            <person name="Elisabeth N."/>
            <person name="Garcia J.A.L."/>
            <person name="Schleper C."/>
            <person name="Herndl G.J."/>
        </authorList>
    </citation>
    <scope>NUCLEOTIDE SEQUENCE [LARGE SCALE GENOMIC DNA]</scope>
    <source>
        <strain evidence="11">NF5</strain>
    </source>
</reference>
<keyword evidence="11" id="KW-1185">Reference proteome</keyword>
<keyword evidence="7 9" id="KW-0238">DNA-binding</keyword>
<dbReference type="Proteomes" id="UP000032408">
    <property type="component" value="Chromosome"/>
</dbReference>
<feature type="binding site" evidence="9">
    <location>
        <position position="238"/>
    </location>
    <ligand>
        <name>Mn(2+)</name>
        <dbReference type="ChEBI" id="CHEBI:29035"/>
    </ligand>
</feature>
<feature type="binding site" evidence="9">
    <location>
        <position position="223"/>
    </location>
    <ligand>
        <name>Mn(2+)</name>
        <dbReference type="ChEBI" id="CHEBI:29035"/>
    </ligand>
</feature>
<evidence type="ECO:0000256" key="9">
    <source>
        <dbReference type="HAMAP-Rule" id="MF_01470"/>
    </source>
</evidence>
<dbReference type="PANTHER" id="PTHR34353">
    <property type="entry name" value="CRISPR-ASSOCIATED ENDONUCLEASE CAS1 1"/>
    <property type="match status" value="1"/>
</dbReference>
<dbReference type="InterPro" id="IPR050646">
    <property type="entry name" value="Cas1"/>
</dbReference>
<dbReference type="InterPro" id="IPR002729">
    <property type="entry name" value="CRISPR-assoc_Cas1"/>
</dbReference>
<dbReference type="NCBIfam" id="TIGR00287">
    <property type="entry name" value="cas1"/>
    <property type="match status" value="1"/>
</dbReference>
<name>A0A0D5C3V8_9ARCH</name>
<keyword evidence="2 9" id="KW-0479">Metal-binding</keyword>
<dbReference type="GO" id="GO:0003677">
    <property type="term" value="F:DNA binding"/>
    <property type="evidence" value="ECO:0007669"/>
    <property type="project" value="UniProtKB-KW"/>
</dbReference>
<evidence type="ECO:0000256" key="1">
    <source>
        <dbReference type="ARBA" id="ARBA00022722"/>
    </source>
</evidence>
<dbReference type="HAMAP" id="MF_01470">
    <property type="entry name" value="Cas1"/>
    <property type="match status" value="1"/>
</dbReference>
<comment type="function">
    <text evidence="9">CRISPR (clustered regularly interspaced short palindromic repeat), is an adaptive immune system that provides protection against mobile genetic elements (viruses, transposable elements and conjugative plasmids). CRISPR clusters contain spacers, sequences complementary to antecedent mobile elements, and target invading nucleic acids. CRISPR clusters are transcribed and processed into CRISPR RNA (crRNA). Acts as a dsDNA endonuclease. Involved in the integration of spacer DNA into the CRISPR cassette.</text>
</comment>
<dbReference type="Gene3D" id="1.20.120.920">
    <property type="entry name" value="CRISPR-associated endonuclease Cas1, C-terminal domain"/>
    <property type="match status" value="1"/>
</dbReference>
<evidence type="ECO:0000256" key="3">
    <source>
        <dbReference type="ARBA" id="ARBA00022759"/>
    </source>
</evidence>
<keyword evidence="1 9" id="KW-0540">Nuclease</keyword>
<feature type="binding site" evidence="9">
    <location>
        <position position="151"/>
    </location>
    <ligand>
        <name>Mn(2+)</name>
        <dbReference type="ChEBI" id="CHEBI:29035"/>
    </ligand>
</feature>
<evidence type="ECO:0000313" key="10">
    <source>
        <dbReference type="EMBL" id="AJW71030.1"/>
    </source>
</evidence>
<evidence type="ECO:0000313" key="11">
    <source>
        <dbReference type="Proteomes" id="UP000032408"/>
    </source>
</evidence>
<evidence type="ECO:0000256" key="8">
    <source>
        <dbReference type="ARBA" id="ARBA00023211"/>
    </source>
</evidence>
<dbReference type="CDD" id="cd09634">
    <property type="entry name" value="Cas1_I-II-III"/>
    <property type="match status" value="1"/>
</dbReference>
<keyword evidence="8 9" id="KW-0464">Manganese</keyword>
<dbReference type="KEGG" id="nin:NADRNF5_1344"/>
<dbReference type="GO" id="GO:0051607">
    <property type="term" value="P:defense response to virus"/>
    <property type="evidence" value="ECO:0007669"/>
    <property type="project" value="UniProtKB-UniRule"/>
</dbReference>
<dbReference type="EMBL" id="CP011070">
    <property type="protein sequence ID" value="AJW71030.1"/>
    <property type="molecule type" value="Genomic_DNA"/>
</dbReference>
<protein>
    <recommendedName>
        <fullName evidence="9">CRISPR-associated endonuclease Cas1</fullName>
        <ecNumber evidence="9">3.1.-.-</ecNumber>
    </recommendedName>
</protein>
<sequence>MTQKGQKNHYNIKFLKGYGHSISVKDSKIILKSNHDPFSKPEQEEWFVKNMPYEKIVLSGKGYVSTEALSLLSQNNRNIILLDNHGKPVSFCHSMMDSLTATKYRMAQYDTFRNPEKCKYLRKQIISAKQQSQLKLLRLIGSDITELPEKENASARKYWLEFAKFIPEKYNFQSRNQSHIRSSKNNATDIINALLNYGYSVLAGEISKFVCGFGLDPYFGFMHKTHTGFQPLVYDIIEPFRWLVDNSVYTIANNKEKRNRIKLKEYSYTKDGTIVIEYALIKRFLELLERQFSKEIKFDFRHGKKTKLGLKSVQEITVGKIYVQNLIDYCTMEKSIF</sequence>
<dbReference type="GeneID" id="24820533"/>
<gene>
    <name evidence="10" type="primary">cas</name>
    <name evidence="9" type="synonym">cas1</name>
    <name evidence="10" type="ORF">NADRNF5_1344</name>
</gene>
<dbReference type="PANTHER" id="PTHR34353:SF2">
    <property type="entry name" value="CRISPR-ASSOCIATED ENDONUCLEASE CAS1 1"/>
    <property type="match status" value="1"/>
</dbReference>